<evidence type="ECO:0000313" key="3">
    <source>
        <dbReference type="Proteomes" id="UP001054252"/>
    </source>
</evidence>
<keyword evidence="3" id="KW-1185">Reference proteome</keyword>
<dbReference type="Proteomes" id="UP001054252">
    <property type="component" value="Unassembled WGS sequence"/>
</dbReference>
<sequence>MTVVLTLAQHRKGQEPLVSLDDAVPSHPPKFRPQPDKNTLDPTIVFDQTAALWESYTKPADDILSLEMEMVDVTCFKD</sequence>
<comment type="caution">
    <text evidence="2">The sequence shown here is derived from an EMBL/GenBank/DDBJ whole genome shotgun (WGS) entry which is preliminary data.</text>
</comment>
<name>A0AAV5HNN1_9ROSI</name>
<dbReference type="AlphaFoldDB" id="A0AAV5HNN1"/>
<reference evidence="2 3" key="1">
    <citation type="journal article" date="2021" name="Commun. Biol.">
        <title>The genome of Shorea leprosula (Dipterocarpaceae) highlights the ecological relevance of drought in aseasonal tropical rainforests.</title>
        <authorList>
            <person name="Ng K.K.S."/>
            <person name="Kobayashi M.J."/>
            <person name="Fawcett J.A."/>
            <person name="Hatakeyama M."/>
            <person name="Paape T."/>
            <person name="Ng C.H."/>
            <person name="Ang C.C."/>
            <person name="Tnah L.H."/>
            <person name="Lee C.T."/>
            <person name="Nishiyama T."/>
            <person name="Sese J."/>
            <person name="O'Brien M.J."/>
            <person name="Copetti D."/>
            <person name="Mohd Noor M.I."/>
            <person name="Ong R.C."/>
            <person name="Putra M."/>
            <person name="Sireger I.Z."/>
            <person name="Indrioko S."/>
            <person name="Kosugi Y."/>
            <person name="Izuno A."/>
            <person name="Isagi Y."/>
            <person name="Lee S.L."/>
            <person name="Shimizu K.K."/>
        </authorList>
    </citation>
    <scope>NUCLEOTIDE SEQUENCE [LARGE SCALE GENOMIC DNA]</scope>
    <source>
        <strain evidence="2">214</strain>
    </source>
</reference>
<proteinExistence type="predicted"/>
<accession>A0AAV5HNN1</accession>
<organism evidence="2 3">
    <name type="scientific">Rubroshorea leprosula</name>
    <dbReference type="NCBI Taxonomy" id="152421"/>
    <lineage>
        <taxon>Eukaryota</taxon>
        <taxon>Viridiplantae</taxon>
        <taxon>Streptophyta</taxon>
        <taxon>Embryophyta</taxon>
        <taxon>Tracheophyta</taxon>
        <taxon>Spermatophyta</taxon>
        <taxon>Magnoliopsida</taxon>
        <taxon>eudicotyledons</taxon>
        <taxon>Gunneridae</taxon>
        <taxon>Pentapetalae</taxon>
        <taxon>rosids</taxon>
        <taxon>malvids</taxon>
        <taxon>Malvales</taxon>
        <taxon>Dipterocarpaceae</taxon>
        <taxon>Rubroshorea</taxon>
    </lineage>
</organism>
<gene>
    <name evidence="2" type="ORF">SLEP1_g1770</name>
</gene>
<protein>
    <submittedName>
        <fullName evidence="2">Uncharacterized protein</fullName>
    </submittedName>
</protein>
<dbReference type="EMBL" id="BPVZ01000002">
    <property type="protein sequence ID" value="GKU87362.1"/>
    <property type="molecule type" value="Genomic_DNA"/>
</dbReference>
<evidence type="ECO:0000256" key="1">
    <source>
        <dbReference type="SAM" id="MobiDB-lite"/>
    </source>
</evidence>
<feature type="region of interest" description="Disordered" evidence="1">
    <location>
        <begin position="19"/>
        <end position="40"/>
    </location>
</feature>
<evidence type="ECO:0000313" key="2">
    <source>
        <dbReference type="EMBL" id="GKU87362.1"/>
    </source>
</evidence>